<dbReference type="EMBL" id="CP013614">
    <property type="protein sequence ID" value="ALS01186.1"/>
    <property type="molecule type" value="Genomic_DNA"/>
</dbReference>
<dbReference type="InterPro" id="IPR036388">
    <property type="entry name" value="WH-like_DNA-bd_sf"/>
</dbReference>
<dbReference type="SUPFAM" id="SSF46894">
    <property type="entry name" value="C-terminal effector domain of the bipartite response regulators"/>
    <property type="match status" value="1"/>
</dbReference>
<evidence type="ECO:0000256" key="1">
    <source>
        <dbReference type="ARBA" id="ARBA00023015"/>
    </source>
</evidence>
<sequence>MYTIGYISFEDRVSEGYKELFTPLQSHIQIIEKKHADQLFEHDSEVLHQIDTLVIENSGLNELNWICELIMNIRKQATVPLWILASSEHVNRTNRIVYLQLGADGIIDQANETDQSILMMRNLMRRFRNREQYGILKETSRSKMVEFKLIPQNLSVCLENGKEVNLTKLEFLTIEYLHKHARKTMTYEEIYQSVWNDTYHDRKYRVSNLIFHLRQKLEVDIEKPKYIKTVRSKGYMLNI</sequence>
<evidence type="ECO:0000313" key="9">
    <source>
        <dbReference type="Proteomes" id="UP000183039"/>
    </source>
</evidence>
<feature type="DNA-binding region" description="OmpR/PhoB-type" evidence="4">
    <location>
        <begin position="136"/>
        <end position="239"/>
    </location>
</feature>
<dbReference type="KEGG" id="ess:ATZ33_07325"/>
<reference evidence="6 8" key="2">
    <citation type="submission" date="2015-12" db="EMBL/GenBank/DDBJ databases">
        <authorList>
            <person name="Lauer A."/>
            <person name="Humrighouse B."/>
            <person name="Loparev V."/>
            <person name="Shewmaker P.L."/>
            <person name="Whitney A.M."/>
            <person name="McLaughlin R.W."/>
        </authorList>
    </citation>
    <scope>NUCLEOTIDE SEQUENCE [LARGE SCALE GENOMIC DNA]</scope>
    <source>
        <strain evidence="6 8">LMG 23085</strain>
    </source>
</reference>
<dbReference type="Proteomes" id="UP000065511">
    <property type="component" value="Chromosome"/>
</dbReference>
<dbReference type="GO" id="GO:0006355">
    <property type="term" value="P:regulation of DNA-templated transcription"/>
    <property type="evidence" value="ECO:0007669"/>
    <property type="project" value="InterPro"/>
</dbReference>
<dbReference type="GO" id="GO:0000160">
    <property type="term" value="P:phosphorelay signal transduction system"/>
    <property type="evidence" value="ECO:0007669"/>
    <property type="project" value="InterPro"/>
</dbReference>
<protein>
    <submittedName>
        <fullName evidence="6">PhoP family transcriptional regulator</fullName>
    </submittedName>
</protein>
<dbReference type="GO" id="GO:0003677">
    <property type="term" value="F:DNA binding"/>
    <property type="evidence" value="ECO:0007669"/>
    <property type="project" value="UniProtKB-UniRule"/>
</dbReference>
<feature type="domain" description="OmpR/PhoB-type" evidence="5">
    <location>
        <begin position="136"/>
        <end position="239"/>
    </location>
</feature>
<dbReference type="PROSITE" id="PS51755">
    <property type="entry name" value="OMPR_PHOB"/>
    <property type="match status" value="1"/>
</dbReference>
<name>A0A0S3KAD4_9ENTE</name>
<evidence type="ECO:0000256" key="2">
    <source>
        <dbReference type="ARBA" id="ARBA00023125"/>
    </source>
</evidence>
<dbReference type="Gene3D" id="1.10.10.10">
    <property type="entry name" value="Winged helix-like DNA-binding domain superfamily/Winged helix DNA-binding domain"/>
    <property type="match status" value="1"/>
</dbReference>
<proteinExistence type="predicted"/>
<evidence type="ECO:0000256" key="3">
    <source>
        <dbReference type="ARBA" id="ARBA00023163"/>
    </source>
</evidence>
<evidence type="ECO:0000313" key="7">
    <source>
        <dbReference type="EMBL" id="OJG92582.1"/>
    </source>
</evidence>
<dbReference type="CDD" id="cd00383">
    <property type="entry name" value="trans_reg_C"/>
    <property type="match status" value="1"/>
</dbReference>
<dbReference type="RefSeq" id="WP_071876967.1">
    <property type="nucleotide sequence ID" value="NZ_JXLC01000005.1"/>
</dbReference>
<dbReference type="SMART" id="SM00862">
    <property type="entry name" value="Trans_reg_C"/>
    <property type="match status" value="1"/>
</dbReference>
<dbReference type="InterPro" id="IPR016032">
    <property type="entry name" value="Sig_transdc_resp-reg_C-effctor"/>
</dbReference>
<evidence type="ECO:0000259" key="5">
    <source>
        <dbReference type="PROSITE" id="PS51755"/>
    </source>
</evidence>
<evidence type="ECO:0000256" key="4">
    <source>
        <dbReference type="PROSITE-ProRule" id="PRU01091"/>
    </source>
</evidence>
<reference evidence="7 9" key="1">
    <citation type="submission" date="2014-12" db="EMBL/GenBank/DDBJ databases">
        <title>Draft genome sequences of 29 type strains of Enterococci.</title>
        <authorList>
            <person name="Zhong Z."/>
            <person name="Sun Z."/>
            <person name="Liu W."/>
            <person name="Zhang W."/>
            <person name="Zhang H."/>
        </authorList>
    </citation>
    <scope>NUCLEOTIDE SEQUENCE [LARGE SCALE GENOMIC DNA]</scope>
    <source>
        <strain evidence="7 9">DSM 22801</strain>
    </source>
</reference>
<dbReference type="Proteomes" id="UP000183039">
    <property type="component" value="Unassembled WGS sequence"/>
</dbReference>
<keyword evidence="3" id="KW-0804">Transcription</keyword>
<dbReference type="Pfam" id="PF00486">
    <property type="entry name" value="Trans_reg_C"/>
    <property type="match status" value="1"/>
</dbReference>
<gene>
    <name evidence="6" type="ORF">ATZ33_07325</name>
    <name evidence="7" type="ORF">RV15_GL003007</name>
</gene>
<organism evidence="7 9">
    <name type="scientific">Enterococcus silesiacus</name>
    <dbReference type="NCBI Taxonomy" id="332949"/>
    <lineage>
        <taxon>Bacteria</taxon>
        <taxon>Bacillati</taxon>
        <taxon>Bacillota</taxon>
        <taxon>Bacilli</taxon>
        <taxon>Lactobacillales</taxon>
        <taxon>Enterococcaceae</taxon>
        <taxon>Enterococcus</taxon>
    </lineage>
</organism>
<keyword evidence="8" id="KW-1185">Reference proteome</keyword>
<evidence type="ECO:0000313" key="8">
    <source>
        <dbReference type="Proteomes" id="UP000065511"/>
    </source>
</evidence>
<keyword evidence="2 4" id="KW-0238">DNA-binding</keyword>
<dbReference type="OrthoDB" id="2192969at2"/>
<evidence type="ECO:0000313" key="6">
    <source>
        <dbReference type="EMBL" id="ALS01186.1"/>
    </source>
</evidence>
<keyword evidence="1" id="KW-0805">Transcription regulation</keyword>
<dbReference type="EMBL" id="JXLC01000005">
    <property type="protein sequence ID" value="OJG92582.1"/>
    <property type="molecule type" value="Genomic_DNA"/>
</dbReference>
<dbReference type="InterPro" id="IPR001867">
    <property type="entry name" value="OmpR/PhoB-type_DNA-bd"/>
</dbReference>
<accession>A0A0S3KAD4</accession>
<dbReference type="AlphaFoldDB" id="A0A0S3KAD4"/>